<feature type="region of interest" description="Disordered" evidence="2">
    <location>
        <begin position="1"/>
        <end position="41"/>
    </location>
</feature>
<keyword evidence="1" id="KW-0347">Helicase</keyword>
<reference evidence="5 6" key="2">
    <citation type="submission" date="2015-05" db="EMBL/GenBank/DDBJ databases">
        <authorList>
            <person name="Morales-Cruz A."/>
            <person name="Amrine K.C."/>
            <person name="Cantu D."/>
        </authorList>
    </citation>
    <scope>NUCLEOTIDE SEQUENCE [LARGE SCALE GENOMIC DNA]</scope>
    <source>
        <strain evidence="5">UCRPC4</strain>
    </source>
</reference>
<dbReference type="PANTHER" id="PTHR10887">
    <property type="entry name" value="DNA2/NAM7 HELICASE FAMILY"/>
    <property type="match status" value="1"/>
</dbReference>
<evidence type="ECO:0000313" key="5">
    <source>
        <dbReference type="EMBL" id="KKY19359.1"/>
    </source>
</evidence>
<dbReference type="Gene3D" id="3.40.50.300">
    <property type="entry name" value="P-loop containing nucleotide triphosphate hydrolases"/>
    <property type="match status" value="2"/>
</dbReference>
<gene>
    <name evidence="5" type="ORF">UCRPC4_g04519</name>
</gene>
<name>A0A0G2EA16_PHACM</name>
<evidence type="ECO:0000313" key="6">
    <source>
        <dbReference type="Proteomes" id="UP000053317"/>
    </source>
</evidence>
<dbReference type="OrthoDB" id="4526781at2759"/>
<dbReference type="GO" id="GO:0001147">
    <property type="term" value="F:transcription termination site sequence-specific DNA binding"/>
    <property type="evidence" value="ECO:0007669"/>
    <property type="project" value="TreeGrafter"/>
</dbReference>
<keyword evidence="1" id="KW-0547">Nucleotide-binding</keyword>
<organism evidence="5 6">
    <name type="scientific">Phaeomoniella chlamydospora</name>
    <name type="common">Phaeoacremonium chlamydosporum</name>
    <dbReference type="NCBI Taxonomy" id="158046"/>
    <lineage>
        <taxon>Eukaryota</taxon>
        <taxon>Fungi</taxon>
        <taxon>Dikarya</taxon>
        <taxon>Ascomycota</taxon>
        <taxon>Pezizomycotina</taxon>
        <taxon>Eurotiomycetes</taxon>
        <taxon>Chaetothyriomycetidae</taxon>
        <taxon>Phaeomoniellales</taxon>
        <taxon>Phaeomoniellaceae</taxon>
        <taxon>Phaeomoniella</taxon>
    </lineage>
</organism>
<dbReference type="Proteomes" id="UP000053317">
    <property type="component" value="Unassembled WGS sequence"/>
</dbReference>
<protein>
    <submittedName>
        <fullName evidence="5">Putative regulator of nonsense</fullName>
    </submittedName>
</protein>
<proteinExistence type="predicted"/>
<keyword evidence="1" id="KW-0378">Hydrolase</keyword>
<dbReference type="InterPro" id="IPR041679">
    <property type="entry name" value="DNA2/NAM7-like_C"/>
</dbReference>
<accession>A0A0G2EA16</accession>
<evidence type="ECO:0000256" key="2">
    <source>
        <dbReference type="SAM" id="MobiDB-lite"/>
    </source>
</evidence>
<dbReference type="Pfam" id="PF13086">
    <property type="entry name" value="AAA_11"/>
    <property type="match status" value="1"/>
</dbReference>
<dbReference type="InterPro" id="IPR041677">
    <property type="entry name" value="DNA2/NAM7_AAA_11"/>
</dbReference>
<dbReference type="Pfam" id="PF13087">
    <property type="entry name" value="AAA_12"/>
    <property type="match status" value="1"/>
</dbReference>
<dbReference type="InterPro" id="IPR045055">
    <property type="entry name" value="DNA2/NAM7-like"/>
</dbReference>
<dbReference type="GO" id="GO:0016604">
    <property type="term" value="C:nuclear body"/>
    <property type="evidence" value="ECO:0007669"/>
    <property type="project" value="TreeGrafter"/>
</dbReference>
<sequence length="1037" mass="116291">MEGGALASSWADLRGSRSAQQLPAKKKSATAGKKEHDARKKLDVQLQSSTGRFEITFGDNEIWWIGDTYENYFTLSSSDDPADERTAVKTWRLSFVFSAKSGGIQITEKFMPPNSNGSVSDGLILDLGPDDFTFGEFYETELCSVSTERFPAFGIDFFLNKSIQCRRENKVQSTKFSLSPHMRYDSCKMAEVQRQSGLLSRFRLFVAKDNQKFSQENALKCLRKAYVEATDVEPLEYLSRLKQAMEEQGELTRTALEGKDLTKLEGRYERYAEKARLQIVLEKPADATPLDIEVGCTLFFTDAPTFEASAASSLVGGTKSGSNWQAVVLKSEDNQIFALIQNRLAVDLVEKLDGQPLGPKFEVNIDTADREESRERMAIEWGNIICGLQSVDPKERASANERRRGGEPNLNMHVSFRQLFVRQASDPIPEPKELWNSQADLAQLGLNNSQSNAVAQILAPRDRILLIHGPPGTGKTHTTACGIFVAFKSTPKNRKIVVTARTNQAVQNCCIHAARNWRARTGRSAEDDILLLLSNHESTAMLRRKEADPSGIDSKLYSLSLDYKRETTARNRGGFHLFLSLSREARTRGWFEATEEERKEYDRQRLALDDLVMGRNKVHFATLSLLASRLYIAKRSQTYERRFLVSHMFVDEAGQVSGLNLLVGWTAMNPEAVVLVGDPLQLPPYHTTEMSRVAFGVSPFEHLQTRGWPVCLLNMQYRAHKSIWEATNAAVYKKQVSTAPSAVDRPFFVKFMRNISRISFTDATGKDFRLSRNSHWFDMINSKSEKPAGRTSKRNLMELEFVKGFHECLLKIGISGDEMFILSAYQAHSEALIKQFKGSKTKAGNIDACQGAEASVVILSTAATDTIGFLGNQKRMNVATSRAKEAQFVIGRPKIYQKNPVWMRWVAEMMEMHHDYCIEITGPVKWHVAGLVPPPTSAIPPPPPVPMEVEEPTVEPKGTQQAASPDTADTLATQLRLNEIELSLEEDLESELAHIAAQAKRAWEEAERKLGEYKASRAKMVAEKIALEEKLRKARGD</sequence>
<dbReference type="EMBL" id="LCWF01000108">
    <property type="protein sequence ID" value="KKY19359.1"/>
    <property type="molecule type" value="Genomic_DNA"/>
</dbReference>
<keyword evidence="6" id="KW-1185">Reference proteome</keyword>
<keyword evidence="1" id="KW-0067">ATP-binding</keyword>
<dbReference type="GO" id="GO:0004386">
    <property type="term" value="F:helicase activity"/>
    <property type="evidence" value="ECO:0007669"/>
    <property type="project" value="InterPro"/>
</dbReference>
<evidence type="ECO:0000259" key="4">
    <source>
        <dbReference type="Pfam" id="PF13087"/>
    </source>
</evidence>
<dbReference type="SUPFAM" id="SSF52540">
    <property type="entry name" value="P-loop containing nucleoside triphosphate hydrolases"/>
    <property type="match status" value="1"/>
</dbReference>
<dbReference type="AlphaFoldDB" id="A0A0G2EA16"/>
<feature type="domain" description="DNA2/NAM7 helicase helicase" evidence="3">
    <location>
        <begin position="446"/>
        <end position="685"/>
    </location>
</feature>
<feature type="compositionally biased region" description="Pro residues" evidence="2">
    <location>
        <begin position="937"/>
        <end position="946"/>
    </location>
</feature>
<dbReference type="PANTHER" id="PTHR10887:SF495">
    <property type="entry name" value="HELICASE SENATAXIN ISOFORM X1-RELATED"/>
    <property type="match status" value="1"/>
</dbReference>
<evidence type="ECO:0000259" key="3">
    <source>
        <dbReference type="Pfam" id="PF13086"/>
    </source>
</evidence>
<dbReference type="InterPro" id="IPR047187">
    <property type="entry name" value="SF1_C_Upf1"/>
</dbReference>
<reference evidence="5 6" key="1">
    <citation type="submission" date="2015-05" db="EMBL/GenBank/DDBJ databases">
        <title>Distinctive expansion of gene families associated with plant cell wall degradation and secondary metabolism in the genomes of grapevine trunk pathogens.</title>
        <authorList>
            <person name="Lawrence D.P."/>
            <person name="Travadon R."/>
            <person name="Rolshausen P.E."/>
            <person name="Baumgartner K."/>
        </authorList>
    </citation>
    <scope>NUCLEOTIDE SEQUENCE [LARGE SCALE GENOMIC DNA]</scope>
    <source>
        <strain evidence="5">UCRPC4</strain>
    </source>
</reference>
<feature type="region of interest" description="Disordered" evidence="2">
    <location>
        <begin position="937"/>
        <end position="967"/>
    </location>
</feature>
<feature type="compositionally biased region" description="Basic and acidic residues" evidence="2">
    <location>
        <begin position="32"/>
        <end position="41"/>
    </location>
</feature>
<comment type="caution">
    <text evidence="5">The sequence shown here is derived from an EMBL/GenBank/DDBJ whole genome shotgun (WGS) entry which is preliminary data.</text>
</comment>
<evidence type="ECO:0000256" key="1">
    <source>
        <dbReference type="ARBA" id="ARBA00022806"/>
    </source>
</evidence>
<dbReference type="CDD" id="cd18808">
    <property type="entry name" value="SF1_C_Upf1"/>
    <property type="match status" value="1"/>
</dbReference>
<dbReference type="GO" id="GO:0006369">
    <property type="term" value="P:termination of RNA polymerase II transcription"/>
    <property type="evidence" value="ECO:0007669"/>
    <property type="project" value="TreeGrafter"/>
</dbReference>
<dbReference type="InterPro" id="IPR027417">
    <property type="entry name" value="P-loop_NTPase"/>
</dbReference>
<feature type="domain" description="DNA2/NAM7 helicase-like C-terminal" evidence="4">
    <location>
        <begin position="697"/>
        <end position="893"/>
    </location>
</feature>